<reference evidence="8" key="1">
    <citation type="submission" date="2020-01" db="EMBL/GenBank/DDBJ databases">
        <authorList>
            <person name="Mishra B."/>
        </authorList>
    </citation>
    <scope>NUCLEOTIDE SEQUENCE [LARGE SCALE GENOMIC DNA]</scope>
</reference>
<evidence type="ECO:0000256" key="2">
    <source>
        <dbReference type="ARBA" id="ARBA00004496"/>
    </source>
</evidence>
<dbReference type="Pfam" id="PF24437">
    <property type="entry name" value="INTS7_HB"/>
    <property type="match status" value="1"/>
</dbReference>
<evidence type="ECO:0000256" key="1">
    <source>
        <dbReference type="ARBA" id="ARBA00004123"/>
    </source>
</evidence>
<dbReference type="GO" id="GO:0032039">
    <property type="term" value="C:integrator complex"/>
    <property type="evidence" value="ECO:0007669"/>
    <property type="project" value="InterPro"/>
</dbReference>
<keyword evidence="3" id="KW-0963">Cytoplasm</keyword>
<dbReference type="Pfam" id="PF24436">
    <property type="entry name" value="INTS7_N"/>
    <property type="match status" value="1"/>
</dbReference>
<evidence type="ECO:0000259" key="5">
    <source>
        <dbReference type="Pfam" id="PF22966"/>
    </source>
</evidence>
<comment type="subcellular location">
    <subcellularLocation>
        <location evidence="2">Cytoplasm</location>
    </subcellularLocation>
    <subcellularLocation>
        <location evidence="1">Nucleus</location>
    </subcellularLocation>
</comment>
<dbReference type="Pfam" id="PF22966">
    <property type="entry name" value="INTS7_C_plants"/>
    <property type="match status" value="1"/>
</dbReference>
<gene>
    <name evidence="8" type="ORF">MERR_LOCUS8165</name>
</gene>
<evidence type="ECO:0000259" key="7">
    <source>
        <dbReference type="Pfam" id="PF24437"/>
    </source>
</evidence>
<dbReference type="InterPro" id="IPR056516">
    <property type="entry name" value="INTS7_N"/>
</dbReference>
<dbReference type="AlphaFoldDB" id="A0A6D2HXJ7"/>
<dbReference type="GO" id="GO:0034472">
    <property type="term" value="P:snRNA 3'-end processing"/>
    <property type="evidence" value="ECO:0007669"/>
    <property type="project" value="TreeGrafter"/>
</dbReference>
<feature type="domain" description="Integrator complex subunit 7 N-terminal" evidence="6">
    <location>
        <begin position="65"/>
        <end position="474"/>
    </location>
</feature>
<feature type="domain" description="Integrator complex subunit 7 helical bundle" evidence="7">
    <location>
        <begin position="620"/>
        <end position="793"/>
    </location>
</feature>
<dbReference type="EMBL" id="CACVBM020000566">
    <property type="protein sequence ID" value="CAA7020930.1"/>
    <property type="molecule type" value="Genomic_DNA"/>
</dbReference>
<evidence type="ECO:0000313" key="9">
    <source>
        <dbReference type="Proteomes" id="UP000467841"/>
    </source>
</evidence>
<dbReference type="PANTHER" id="PTHR13322">
    <property type="entry name" value="C1ORF73 PROTEIN"/>
    <property type="match status" value="1"/>
</dbReference>
<feature type="domain" description="Integrator complex subunit 7-like C-terminal" evidence="5">
    <location>
        <begin position="953"/>
        <end position="1129"/>
    </location>
</feature>
<organism evidence="8 9">
    <name type="scientific">Microthlaspi erraticum</name>
    <dbReference type="NCBI Taxonomy" id="1685480"/>
    <lineage>
        <taxon>Eukaryota</taxon>
        <taxon>Viridiplantae</taxon>
        <taxon>Streptophyta</taxon>
        <taxon>Embryophyta</taxon>
        <taxon>Tracheophyta</taxon>
        <taxon>Spermatophyta</taxon>
        <taxon>Magnoliopsida</taxon>
        <taxon>eudicotyledons</taxon>
        <taxon>Gunneridae</taxon>
        <taxon>Pentapetalae</taxon>
        <taxon>rosids</taxon>
        <taxon>malvids</taxon>
        <taxon>Brassicales</taxon>
        <taxon>Brassicaceae</taxon>
        <taxon>Coluteocarpeae</taxon>
        <taxon>Microthlaspi</taxon>
    </lineage>
</organism>
<evidence type="ECO:0000259" key="6">
    <source>
        <dbReference type="Pfam" id="PF24436"/>
    </source>
</evidence>
<dbReference type="InterPro" id="IPR056517">
    <property type="entry name" value="INTS7_HB"/>
</dbReference>
<evidence type="ECO:0000256" key="4">
    <source>
        <dbReference type="ARBA" id="ARBA00023242"/>
    </source>
</evidence>
<accession>A0A6D2HXJ7</accession>
<evidence type="ECO:0000256" key="3">
    <source>
        <dbReference type="ARBA" id="ARBA00022490"/>
    </source>
</evidence>
<sequence length="1132" mass="127086">MEKVSAAWAIDWSIKLEKSLRSKNPVRAVETILETGEKLEKWSKEPEPSIAVYNLFNLIPEEDRLFSNTILLRLVDAFCFGDKLVKLAVVRVFMSMFKLSRGKNKSESATWILSKAKVHNHLEILKRVKNVYDKGDAEAKALALILFGCWRDFASEFAPVRYLIFTSMVSSHDLEVRSSLFAAACFCEVADDFALVVMGMLSDMVKFPELMPKTRLAAVRVFAKMGCSHAIANRAFKICMKLMLESSDEDNLVPFLVSMTKLASSSTHLTSELAEIIIPFLGEDKTSHVRAAVLRSLHFLIRRGMCFSLVHESETAKFASLLNQAELSLDMQLKALQIFQKILIYKLVVADASEFHQLIAIVENASHIQIFSSSCLAISILVDIWKQIVRTAEIRSIQFSSTSLPLHLVVLVMERVTLLGKLCADPFQVDYELVGAVQELFNLLLQLVGNHSEMRLIVLDKVKLFVEYIVNLTDGLRKTDGAHELLLGVISYKGKRGSVVVRSELIASIHKFLIVLLENLDGDGPVLSQVYEKVKLLTESVRSCSFFDCHTKMIFTLLLHSPILWGSPVNGNSCASHVADIVNYGIVSLECSNQILTERNYWPAYRAGVYAARLGAWVTSALIFDQLKTNVKSDINCCWLKSLTYLSHAEGKFQLLLMPSDSIKLVNWLRSKSCLPELSKDASGEFAHCEALHEAHMNLQSSLGMLGNIKASSEVFCFQRWFLVLKTRVLETVIDLVEHLGLLNQDNKKQVEEKFLTGCNSLQQLPRIAVQLQKLAKEFDMLATCFIDIDDSSCSIIATLSLSCSVLAFASGSVLFLPGFSFQETLAPFSSQSGVRSRLVQDLVQRLWKIDPEICEKLNILVKENESLNCFHLQPRNQVLRVCDKVKVLLSICSDALSCIYGLQKQTNSTPKEDIMSLITKSCRNLLSQGIMRWMQIPFGIPKYFFNIRPCVGVELFALSSDNSKSTPDTISVEHGFQLSLDLCLQLKNIQQPRAPVRLTKLYCLLYSKLAYLTSTQQGETNRNQKCCYSPWRDEDLVEMSNKLFHHAVTSGKKPGVSGRFEWNNSGGVSAIVEFEPNERGQGFSSCLLDVSRFPVGSYQIKWLSCCIDQHGSYWNLLPLNGKPVFTVKKAS</sequence>
<comment type="caution">
    <text evidence="8">The sequence shown here is derived from an EMBL/GenBank/DDBJ whole genome shotgun (WGS) entry which is preliminary data.</text>
</comment>
<dbReference type="InterPro" id="IPR055195">
    <property type="entry name" value="INTS7_C_plant"/>
</dbReference>
<dbReference type="InterPro" id="IPR033060">
    <property type="entry name" value="INTS7"/>
</dbReference>
<dbReference type="GO" id="GO:0005737">
    <property type="term" value="C:cytoplasm"/>
    <property type="evidence" value="ECO:0007669"/>
    <property type="project" value="UniProtKB-SubCell"/>
</dbReference>
<dbReference type="Proteomes" id="UP000467841">
    <property type="component" value="Unassembled WGS sequence"/>
</dbReference>
<protein>
    <recommendedName>
        <fullName evidence="10">Integrator complex subunit 7</fullName>
    </recommendedName>
</protein>
<evidence type="ECO:0008006" key="10">
    <source>
        <dbReference type="Google" id="ProtNLM"/>
    </source>
</evidence>
<evidence type="ECO:0000313" key="8">
    <source>
        <dbReference type="EMBL" id="CAA7020930.1"/>
    </source>
</evidence>
<proteinExistence type="predicted"/>
<dbReference type="PANTHER" id="PTHR13322:SF2">
    <property type="entry name" value="INTEGRATOR COMPLEX SUBUNIT 7"/>
    <property type="match status" value="1"/>
</dbReference>
<dbReference type="OrthoDB" id="1921953at2759"/>
<keyword evidence="9" id="KW-1185">Reference proteome</keyword>
<keyword evidence="4" id="KW-0539">Nucleus</keyword>
<name>A0A6D2HXJ7_9BRAS</name>